<evidence type="ECO:0000256" key="4">
    <source>
        <dbReference type="ARBA" id="ARBA00007637"/>
    </source>
</evidence>
<dbReference type="CDD" id="cd05247">
    <property type="entry name" value="UDP_G4E_1_SDR_e"/>
    <property type="match status" value="1"/>
</dbReference>
<keyword evidence="7 10" id="KW-0520">NAD</keyword>
<evidence type="ECO:0000259" key="11">
    <source>
        <dbReference type="Pfam" id="PF01370"/>
    </source>
</evidence>
<comment type="pathway">
    <text evidence="3 10">Carbohydrate metabolism; galactose metabolism.</text>
</comment>
<dbReference type="AlphaFoldDB" id="A0A062VD74"/>
<gene>
    <name evidence="12" type="ORF">HPO_15868</name>
</gene>
<evidence type="ECO:0000256" key="3">
    <source>
        <dbReference type="ARBA" id="ARBA00004947"/>
    </source>
</evidence>
<keyword evidence="13" id="KW-1185">Reference proteome</keyword>
<dbReference type="STRING" id="1280954.HPO_15868"/>
<protein>
    <recommendedName>
        <fullName evidence="6 10">UDP-glucose 4-epimerase</fullName>
        <ecNumber evidence="5 10">5.1.3.2</ecNumber>
    </recommendedName>
</protein>
<dbReference type="SUPFAM" id="SSF51735">
    <property type="entry name" value="NAD(P)-binding Rossmann-fold domains"/>
    <property type="match status" value="1"/>
</dbReference>
<organism evidence="12 13">
    <name type="scientific">Hyphomonas polymorpha PS728</name>
    <dbReference type="NCBI Taxonomy" id="1280954"/>
    <lineage>
        <taxon>Bacteria</taxon>
        <taxon>Pseudomonadati</taxon>
        <taxon>Pseudomonadota</taxon>
        <taxon>Alphaproteobacteria</taxon>
        <taxon>Hyphomonadales</taxon>
        <taxon>Hyphomonadaceae</taxon>
        <taxon>Hyphomonas</taxon>
    </lineage>
</organism>
<dbReference type="PANTHER" id="PTHR43725">
    <property type="entry name" value="UDP-GLUCOSE 4-EPIMERASE"/>
    <property type="match status" value="1"/>
</dbReference>
<proteinExistence type="inferred from homology"/>
<dbReference type="InterPro" id="IPR005886">
    <property type="entry name" value="UDP_G4E"/>
</dbReference>
<evidence type="ECO:0000313" key="12">
    <source>
        <dbReference type="EMBL" id="KCZ97309.1"/>
    </source>
</evidence>
<dbReference type="PANTHER" id="PTHR43725:SF53">
    <property type="entry name" value="UDP-ARABINOSE 4-EPIMERASE 1"/>
    <property type="match status" value="1"/>
</dbReference>
<evidence type="ECO:0000256" key="2">
    <source>
        <dbReference type="ARBA" id="ARBA00001911"/>
    </source>
</evidence>
<evidence type="ECO:0000256" key="8">
    <source>
        <dbReference type="ARBA" id="ARBA00023235"/>
    </source>
</evidence>
<dbReference type="eggNOG" id="COG1087">
    <property type="taxonomic scope" value="Bacteria"/>
</dbReference>
<dbReference type="Gene3D" id="3.40.50.720">
    <property type="entry name" value="NAD(P)-binding Rossmann-like Domain"/>
    <property type="match status" value="1"/>
</dbReference>
<evidence type="ECO:0000313" key="13">
    <source>
        <dbReference type="Proteomes" id="UP000027100"/>
    </source>
</evidence>
<comment type="catalytic activity">
    <reaction evidence="1 10">
        <text>UDP-alpha-D-glucose = UDP-alpha-D-galactose</text>
        <dbReference type="Rhea" id="RHEA:22168"/>
        <dbReference type="ChEBI" id="CHEBI:58885"/>
        <dbReference type="ChEBI" id="CHEBI:66914"/>
        <dbReference type="EC" id="5.1.3.2"/>
    </reaction>
</comment>
<reference evidence="12 13" key="1">
    <citation type="journal article" date="2014" name="Antonie Van Leeuwenhoek">
        <title>Hyphomonas beringensis sp. nov. and Hyphomonas chukchiensis sp. nov., isolated from surface seawater of the Bering Sea and Chukchi Sea.</title>
        <authorList>
            <person name="Li C."/>
            <person name="Lai Q."/>
            <person name="Li G."/>
            <person name="Dong C."/>
            <person name="Wang J."/>
            <person name="Liao Y."/>
            <person name="Shao Z."/>
        </authorList>
    </citation>
    <scope>NUCLEOTIDE SEQUENCE [LARGE SCALE GENOMIC DNA]</scope>
    <source>
        <strain evidence="12 13">PS728</strain>
    </source>
</reference>
<comment type="cofactor">
    <cofactor evidence="2 10">
        <name>NAD(+)</name>
        <dbReference type="ChEBI" id="CHEBI:57540"/>
    </cofactor>
</comment>
<evidence type="ECO:0000256" key="1">
    <source>
        <dbReference type="ARBA" id="ARBA00000083"/>
    </source>
</evidence>
<comment type="subunit">
    <text evidence="10">Homodimer.</text>
</comment>
<dbReference type="UniPathway" id="UPA00214"/>
<dbReference type="InterPro" id="IPR036291">
    <property type="entry name" value="NAD(P)-bd_dom_sf"/>
</dbReference>
<dbReference type="GO" id="GO:0033499">
    <property type="term" value="P:galactose catabolic process via UDP-galactose, Leloir pathway"/>
    <property type="evidence" value="ECO:0007669"/>
    <property type="project" value="TreeGrafter"/>
</dbReference>
<comment type="caution">
    <text evidence="12">The sequence shown here is derived from an EMBL/GenBank/DDBJ whole genome shotgun (WGS) entry which is preliminary data.</text>
</comment>
<dbReference type="Proteomes" id="UP000027100">
    <property type="component" value="Unassembled WGS sequence"/>
</dbReference>
<keyword evidence="8 10" id="KW-0413">Isomerase</keyword>
<dbReference type="PATRIC" id="fig|1280954.3.peg.3206"/>
<comment type="similarity">
    <text evidence="4 10">Belongs to the NAD(P)-dependent epimerase/dehydratase family.</text>
</comment>
<dbReference type="EMBL" id="ARYM01000022">
    <property type="protein sequence ID" value="KCZ97309.1"/>
    <property type="molecule type" value="Genomic_DNA"/>
</dbReference>
<keyword evidence="9 10" id="KW-0119">Carbohydrate metabolism</keyword>
<name>A0A062VD74_9PROT</name>
<feature type="domain" description="NAD-dependent epimerase/dehydratase" evidence="11">
    <location>
        <begin position="1"/>
        <end position="246"/>
    </location>
</feature>
<accession>A0A062VD74</accession>
<dbReference type="InterPro" id="IPR001509">
    <property type="entry name" value="Epimerase_deHydtase"/>
</dbReference>
<evidence type="ECO:0000256" key="6">
    <source>
        <dbReference type="ARBA" id="ARBA00018569"/>
    </source>
</evidence>
<evidence type="ECO:0000256" key="10">
    <source>
        <dbReference type="RuleBase" id="RU366046"/>
    </source>
</evidence>
<evidence type="ECO:0000256" key="7">
    <source>
        <dbReference type="ARBA" id="ARBA00023027"/>
    </source>
</evidence>
<evidence type="ECO:0000256" key="9">
    <source>
        <dbReference type="ARBA" id="ARBA00023277"/>
    </source>
</evidence>
<dbReference type="GO" id="GO:0003978">
    <property type="term" value="F:UDP-glucose 4-epimerase activity"/>
    <property type="evidence" value="ECO:0007669"/>
    <property type="project" value="UniProtKB-UniRule"/>
</dbReference>
<dbReference type="Pfam" id="PF01370">
    <property type="entry name" value="Epimerase"/>
    <property type="match status" value="1"/>
</dbReference>
<dbReference type="EC" id="5.1.3.2" evidence="5 10"/>
<evidence type="ECO:0000256" key="5">
    <source>
        <dbReference type="ARBA" id="ARBA00013189"/>
    </source>
</evidence>
<dbReference type="NCBIfam" id="TIGR01179">
    <property type="entry name" value="galE"/>
    <property type="match status" value="1"/>
</dbReference>
<sequence length="328" mass="35381">MGGAGYVGSHCCRAFAEAGWDVTVFDNLSTGWRDMVRWGGLIEGDLNNPADIEAAFNTVKPDAVAHFAASSLVGESVTDPGKYFRNNTLATLNLLEAMKRHGTQSIIFSSTCAIFGHAQTDYLAEDHPRNPINPYGMSKLMVEQMLAAFDHAHGIRSVCLRYFNAAGADRDALIGERHACETHLIPLALKGAYDPDYAFTINGTDFDTPDGTALRDYIHVEDLAEAHLLALQTLKAGAPSDAFNLGTGQGTSVAEIVGAVERATGRHLPRKIGPRRPGDAVRLVAAPDKAQGVLGWKATRSDVDNIITSALAWHQKDWTIQTPEKVQG</sequence>
<dbReference type="Gene3D" id="3.90.25.10">
    <property type="entry name" value="UDP-galactose 4-epimerase, domain 1"/>
    <property type="match status" value="1"/>
</dbReference>